<keyword evidence="3" id="KW-1185">Reference proteome</keyword>
<sequence length="495" mass="52273">MEGPLKAKVTARLPADGARPRPASPTKSQPSTLSPAVVRPRAKVTSTATILTRKPNGAPSNVATTSKPTPTAAPRAPSPFKIAQSRSSQDAPSPGVGAPQVRARLTARTNGARSASPQPEPRQRALTATPSEASAGRPRRQSVSSLHAKSPSQSDLRGASIPPSPSKSALSSTDDNRSSVGSTTGSAVNGVVRIKSKVSRVVELGQGQSSGPSLSPPSPLLRSRPARVPSISGLLPLSPISPTDDPTSPPLSATSGHQRFATTRETSPTQRSHPFQPFSSNDDLIVRYSAASARGGPPFEPQSPPTSTLSFSSRSSASQSSASYETQNTDISRSTAPTLNPRLNGNQRVRAALTRANYDGSSPHIDRAPSEPTSPTSPSDGYYDDRDTDEHIIEDPPEDIDPERKLKAEAKSNRKIADLEITNRSLLAINSSLEATKHKQAREIRDLKRRLRESRLVLPPPAFRAAQADEPDADDADDSADDSDDAALLEGADDE</sequence>
<protein>
    <submittedName>
        <fullName evidence="2">Uncharacterized protein</fullName>
    </submittedName>
</protein>
<dbReference type="Proteomes" id="UP000250043">
    <property type="component" value="Unassembled WGS sequence"/>
</dbReference>
<feature type="compositionally biased region" description="Low complexity" evidence="1">
    <location>
        <begin position="370"/>
        <end position="379"/>
    </location>
</feature>
<name>A0A8E2DLA5_9APHY</name>
<dbReference type="AlphaFoldDB" id="A0A8E2DLA5"/>
<dbReference type="OrthoDB" id="2555519at2759"/>
<accession>A0A8E2DLA5</accession>
<organism evidence="2 3">
    <name type="scientific">Obba rivulosa</name>
    <dbReference type="NCBI Taxonomy" id="1052685"/>
    <lineage>
        <taxon>Eukaryota</taxon>
        <taxon>Fungi</taxon>
        <taxon>Dikarya</taxon>
        <taxon>Basidiomycota</taxon>
        <taxon>Agaricomycotina</taxon>
        <taxon>Agaricomycetes</taxon>
        <taxon>Polyporales</taxon>
        <taxon>Gelatoporiaceae</taxon>
        <taxon>Obba</taxon>
    </lineage>
</organism>
<feature type="non-terminal residue" evidence="2">
    <location>
        <position position="1"/>
    </location>
</feature>
<gene>
    <name evidence="2" type="ORF">OBBRIDRAFT_890344</name>
</gene>
<feature type="compositionally biased region" description="Low complexity" evidence="1">
    <location>
        <begin position="220"/>
        <end position="252"/>
    </location>
</feature>
<feature type="compositionally biased region" description="Polar residues" evidence="1">
    <location>
        <begin position="166"/>
        <end position="187"/>
    </location>
</feature>
<feature type="region of interest" description="Disordered" evidence="1">
    <location>
        <begin position="1"/>
        <end position="404"/>
    </location>
</feature>
<feature type="compositionally biased region" description="Polar residues" evidence="1">
    <location>
        <begin position="25"/>
        <end position="34"/>
    </location>
</feature>
<evidence type="ECO:0000313" key="2">
    <source>
        <dbReference type="EMBL" id="OCH86668.1"/>
    </source>
</evidence>
<evidence type="ECO:0000313" key="3">
    <source>
        <dbReference type="Proteomes" id="UP000250043"/>
    </source>
</evidence>
<feature type="compositionally biased region" description="Acidic residues" evidence="1">
    <location>
        <begin position="469"/>
        <end position="495"/>
    </location>
</feature>
<evidence type="ECO:0000256" key="1">
    <source>
        <dbReference type="SAM" id="MobiDB-lite"/>
    </source>
</evidence>
<feature type="compositionally biased region" description="Polar residues" evidence="1">
    <location>
        <begin position="141"/>
        <end position="155"/>
    </location>
</feature>
<feature type="compositionally biased region" description="Polar residues" evidence="1">
    <location>
        <begin position="324"/>
        <end position="347"/>
    </location>
</feature>
<proteinExistence type="predicted"/>
<reference evidence="2 3" key="1">
    <citation type="submission" date="2016-07" db="EMBL/GenBank/DDBJ databases">
        <title>Draft genome of the white-rot fungus Obba rivulosa 3A-2.</title>
        <authorList>
            <consortium name="DOE Joint Genome Institute"/>
            <person name="Miettinen O."/>
            <person name="Riley R."/>
            <person name="Acob R."/>
            <person name="Barry K."/>
            <person name="Cullen D."/>
            <person name="De Vries R."/>
            <person name="Hainaut M."/>
            <person name="Hatakka A."/>
            <person name="Henrissat B."/>
            <person name="Hilden K."/>
            <person name="Kuo R."/>
            <person name="Labutti K."/>
            <person name="Lipzen A."/>
            <person name="Makela M.R."/>
            <person name="Sandor L."/>
            <person name="Spatafora J.W."/>
            <person name="Grigoriev I.V."/>
            <person name="Hibbett D.S."/>
        </authorList>
    </citation>
    <scope>NUCLEOTIDE SEQUENCE [LARGE SCALE GENOMIC DNA]</scope>
    <source>
        <strain evidence="2 3">3A-2</strain>
    </source>
</reference>
<feature type="compositionally biased region" description="Polar residues" evidence="1">
    <location>
        <begin position="253"/>
        <end position="282"/>
    </location>
</feature>
<feature type="compositionally biased region" description="Polar residues" evidence="1">
    <location>
        <begin position="107"/>
        <end position="117"/>
    </location>
</feature>
<feature type="region of interest" description="Disordered" evidence="1">
    <location>
        <begin position="458"/>
        <end position="495"/>
    </location>
</feature>
<feature type="compositionally biased region" description="Low complexity" evidence="1">
    <location>
        <begin position="305"/>
        <end position="323"/>
    </location>
</feature>
<dbReference type="EMBL" id="KV722517">
    <property type="protein sequence ID" value="OCH86668.1"/>
    <property type="molecule type" value="Genomic_DNA"/>
</dbReference>
<feature type="compositionally biased region" description="Low complexity" evidence="1">
    <location>
        <begin position="63"/>
        <end position="79"/>
    </location>
</feature>
<feature type="compositionally biased region" description="Basic and acidic residues" evidence="1">
    <location>
        <begin position="383"/>
        <end position="394"/>
    </location>
</feature>